<dbReference type="EMBL" id="BMHY01000019">
    <property type="protein sequence ID" value="GGG88234.1"/>
    <property type="molecule type" value="Genomic_DNA"/>
</dbReference>
<evidence type="ECO:0000259" key="5">
    <source>
        <dbReference type="Pfam" id="PF13473"/>
    </source>
</evidence>
<organism evidence="6 7">
    <name type="scientific">Paenibacillus radicis</name>
    <name type="common">ex Gao et al. 2016</name>
    <dbReference type="NCBI Taxonomy" id="1737354"/>
    <lineage>
        <taxon>Bacteria</taxon>
        <taxon>Bacillati</taxon>
        <taxon>Bacillota</taxon>
        <taxon>Bacilli</taxon>
        <taxon>Bacillales</taxon>
        <taxon>Paenibacillaceae</taxon>
        <taxon>Paenibacillus</taxon>
    </lineage>
</organism>
<dbReference type="GO" id="GO:0005507">
    <property type="term" value="F:copper ion binding"/>
    <property type="evidence" value="ECO:0007669"/>
    <property type="project" value="TreeGrafter"/>
</dbReference>
<keyword evidence="1" id="KW-0813">Transport</keyword>
<evidence type="ECO:0000256" key="1">
    <source>
        <dbReference type="ARBA" id="ARBA00022448"/>
    </source>
</evidence>
<keyword evidence="3" id="KW-0249">Electron transport</keyword>
<name>A0A917MAM2_9BACL</name>
<feature type="domain" description="EfeO-type cupredoxin-like" evidence="5">
    <location>
        <begin position="50"/>
        <end position="138"/>
    </location>
</feature>
<dbReference type="PANTHER" id="PTHR38439:SF2">
    <property type="entry name" value="OUTER MEMBRANE PROTEIN H.8"/>
    <property type="match status" value="1"/>
</dbReference>
<protein>
    <recommendedName>
        <fullName evidence="5">EfeO-type cupredoxin-like domain-containing protein</fullName>
    </recommendedName>
</protein>
<dbReference type="AlphaFoldDB" id="A0A917MAM2"/>
<dbReference type="Pfam" id="PF13473">
    <property type="entry name" value="Cupredoxin_1"/>
    <property type="match status" value="1"/>
</dbReference>
<dbReference type="Gene3D" id="2.60.40.420">
    <property type="entry name" value="Cupredoxins - blue copper proteins"/>
    <property type="match status" value="1"/>
</dbReference>
<dbReference type="Proteomes" id="UP000600247">
    <property type="component" value="Unassembled WGS sequence"/>
</dbReference>
<keyword evidence="7" id="KW-1185">Reference proteome</keyword>
<sequence>MNKKWYSVALIALIAVMLVLGGCGKSNNNNPSNNGGGAGGNAGAGNGGGAAGGTQNITVNAENWKFDQTDIKLKVGDNVKLTLKNKSGNHGLEIPDLKVNIKDGETASFTVDKAGTYEYRCSIQCGSGHEEMKGKIIVS</sequence>
<evidence type="ECO:0000256" key="4">
    <source>
        <dbReference type="ARBA" id="ARBA00023008"/>
    </source>
</evidence>
<evidence type="ECO:0000256" key="2">
    <source>
        <dbReference type="ARBA" id="ARBA00022723"/>
    </source>
</evidence>
<evidence type="ECO:0000313" key="6">
    <source>
        <dbReference type="EMBL" id="GGG88234.1"/>
    </source>
</evidence>
<dbReference type="SUPFAM" id="SSF49503">
    <property type="entry name" value="Cupredoxins"/>
    <property type="match status" value="1"/>
</dbReference>
<dbReference type="RefSeq" id="WP_188892732.1">
    <property type="nucleotide sequence ID" value="NZ_BMHY01000019.1"/>
</dbReference>
<reference evidence="6 7" key="1">
    <citation type="journal article" date="2014" name="Int. J. Syst. Evol. Microbiol.">
        <title>Complete genome sequence of Corynebacterium casei LMG S-19264T (=DSM 44701T), isolated from a smear-ripened cheese.</title>
        <authorList>
            <consortium name="US DOE Joint Genome Institute (JGI-PGF)"/>
            <person name="Walter F."/>
            <person name="Albersmeier A."/>
            <person name="Kalinowski J."/>
            <person name="Ruckert C."/>
        </authorList>
    </citation>
    <scope>NUCLEOTIDE SEQUENCE [LARGE SCALE GENOMIC DNA]</scope>
    <source>
        <strain evidence="6 7">CGMCC 1.15286</strain>
    </source>
</reference>
<evidence type="ECO:0000313" key="7">
    <source>
        <dbReference type="Proteomes" id="UP000600247"/>
    </source>
</evidence>
<dbReference type="PROSITE" id="PS51257">
    <property type="entry name" value="PROKAR_LIPOPROTEIN"/>
    <property type="match status" value="1"/>
</dbReference>
<dbReference type="PANTHER" id="PTHR38439">
    <property type="entry name" value="AURACYANIN-B"/>
    <property type="match status" value="1"/>
</dbReference>
<evidence type="ECO:0000256" key="3">
    <source>
        <dbReference type="ARBA" id="ARBA00022982"/>
    </source>
</evidence>
<proteinExistence type="predicted"/>
<comment type="caution">
    <text evidence="6">The sequence shown here is derived from an EMBL/GenBank/DDBJ whole genome shotgun (WGS) entry which is preliminary data.</text>
</comment>
<keyword evidence="2" id="KW-0479">Metal-binding</keyword>
<dbReference type="InterPro" id="IPR028096">
    <property type="entry name" value="EfeO_Cupredoxin"/>
</dbReference>
<dbReference type="InterPro" id="IPR008972">
    <property type="entry name" value="Cupredoxin"/>
</dbReference>
<accession>A0A917MAM2</accession>
<gene>
    <name evidence="6" type="ORF">GCM10010918_53390</name>
</gene>
<dbReference type="InterPro" id="IPR050845">
    <property type="entry name" value="Cu-binding_ET"/>
</dbReference>
<keyword evidence="4" id="KW-0186">Copper</keyword>